<dbReference type="AlphaFoldDB" id="A0A6V8H7Y3"/>
<protein>
    <submittedName>
        <fullName evidence="1">Uncharacterized protein</fullName>
    </submittedName>
</protein>
<dbReference type="EMBL" id="DF933820">
    <property type="protein sequence ID" value="GAM37464.1"/>
    <property type="molecule type" value="Genomic_DNA"/>
</dbReference>
<accession>A0A6V8H7Y3</accession>
<keyword evidence="2" id="KW-1185">Reference proteome</keyword>
<proteinExistence type="predicted"/>
<evidence type="ECO:0000313" key="1">
    <source>
        <dbReference type="EMBL" id="GAM37464.1"/>
    </source>
</evidence>
<sequence>MRVGSQPLPTLVIESGWSESIDRLREEARLWLAGDNATAVIVVCWRSVANTDQVEGEVELYVLNGNGSPVLRQTEIVFPEPSPEQGRVQSIGLTRRMVLGSTISPDRDTDDPFDLRIDDLRWAAARALGFMDLVHAS</sequence>
<evidence type="ECO:0000313" key="2">
    <source>
        <dbReference type="Proteomes" id="UP000053095"/>
    </source>
</evidence>
<reference evidence="2" key="1">
    <citation type="journal article" date="2015" name="Genome Announc.">
        <title>Draft genome sequence of Talaromyces cellulolyticus strain Y-94, a source of lignocellulosic biomass-degrading enzymes.</title>
        <authorList>
            <person name="Fujii T."/>
            <person name="Koike H."/>
            <person name="Sawayama S."/>
            <person name="Yano S."/>
            <person name="Inoue H."/>
        </authorList>
    </citation>
    <scope>NUCLEOTIDE SEQUENCE [LARGE SCALE GENOMIC DNA]</scope>
    <source>
        <strain evidence="2">Y-94</strain>
    </source>
</reference>
<name>A0A6V8H7Y3_TALPI</name>
<gene>
    <name evidence="1" type="ORF">TCE0_024r07405</name>
</gene>
<organism evidence="1 2">
    <name type="scientific">Talaromyces pinophilus</name>
    <name type="common">Penicillium pinophilum</name>
    <dbReference type="NCBI Taxonomy" id="128442"/>
    <lineage>
        <taxon>Eukaryota</taxon>
        <taxon>Fungi</taxon>
        <taxon>Dikarya</taxon>
        <taxon>Ascomycota</taxon>
        <taxon>Pezizomycotina</taxon>
        <taxon>Eurotiomycetes</taxon>
        <taxon>Eurotiomycetidae</taxon>
        <taxon>Eurotiales</taxon>
        <taxon>Trichocomaceae</taxon>
        <taxon>Talaromyces</taxon>
        <taxon>Talaromyces sect. Talaromyces</taxon>
    </lineage>
</organism>
<dbReference type="Proteomes" id="UP000053095">
    <property type="component" value="Unassembled WGS sequence"/>
</dbReference>
<comment type="caution">
    <text evidence="1">The sequence shown here is derived from an EMBL/GenBank/DDBJ whole genome shotgun (WGS) entry which is preliminary data.</text>
</comment>